<name>A0A917I745_9HYPH</name>
<dbReference type="InterPro" id="IPR014845">
    <property type="entry name" value="GYD/TTHA1554"/>
</dbReference>
<evidence type="ECO:0000313" key="1">
    <source>
        <dbReference type="EMBL" id="GGH21456.1"/>
    </source>
</evidence>
<dbReference type="RefSeq" id="WP_188518158.1">
    <property type="nucleotide sequence ID" value="NZ_BMES01000002.1"/>
</dbReference>
<dbReference type="Pfam" id="PF08734">
    <property type="entry name" value="GYD"/>
    <property type="match status" value="1"/>
</dbReference>
<dbReference type="EMBL" id="BMES01000002">
    <property type="protein sequence ID" value="GGH21456.1"/>
    <property type="molecule type" value="Genomic_DNA"/>
</dbReference>
<evidence type="ECO:0000313" key="2">
    <source>
        <dbReference type="Proteomes" id="UP000603912"/>
    </source>
</evidence>
<gene>
    <name evidence="1" type="ORF">GCM10007036_25750</name>
</gene>
<organism evidence="1 2">
    <name type="scientific">Alsobacter metallidurans</name>
    <dbReference type="NCBI Taxonomy" id="340221"/>
    <lineage>
        <taxon>Bacteria</taxon>
        <taxon>Pseudomonadati</taxon>
        <taxon>Pseudomonadota</taxon>
        <taxon>Alphaproteobacteria</taxon>
        <taxon>Hyphomicrobiales</taxon>
        <taxon>Alsobacteraceae</taxon>
        <taxon>Alsobacter</taxon>
    </lineage>
</organism>
<comment type="caution">
    <text evidence="1">The sequence shown here is derived from an EMBL/GenBank/DDBJ whole genome shotgun (WGS) entry which is preliminary data.</text>
</comment>
<accession>A0A917I745</accession>
<reference evidence="1" key="2">
    <citation type="submission" date="2020-09" db="EMBL/GenBank/DDBJ databases">
        <authorList>
            <person name="Sun Q."/>
            <person name="Zhou Y."/>
        </authorList>
    </citation>
    <scope>NUCLEOTIDE SEQUENCE</scope>
    <source>
        <strain evidence="1">CGMCC 1.12214</strain>
    </source>
</reference>
<reference evidence="1" key="1">
    <citation type="journal article" date="2014" name="Int. J. Syst. Evol. Microbiol.">
        <title>Complete genome sequence of Corynebacterium casei LMG S-19264T (=DSM 44701T), isolated from a smear-ripened cheese.</title>
        <authorList>
            <consortium name="US DOE Joint Genome Institute (JGI-PGF)"/>
            <person name="Walter F."/>
            <person name="Albersmeier A."/>
            <person name="Kalinowski J."/>
            <person name="Ruckert C."/>
        </authorList>
    </citation>
    <scope>NUCLEOTIDE SEQUENCE</scope>
    <source>
        <strain evidence="1">CGMCC 1.12214</strain>
    </source>
</reference>
<proteinExistence type="predicted"/>
<protein>
    <submittedName>
        <fullName evidence="1">GYD domain-containing protein</fullName>
    </submittedName>
</protein>
<dbReference type="AlphaFoldDB" id="A0A917I745"/>
<sequence length="95" mass="10493">MKYIALINWTDQGVQAAKDSPKRLDRARDMGHAYGVSVEQAFMTMGDVDMVCIVDAPDDAAFARFGLKLAGTGAVRTRTLKAFTEDEYRSLMNSL</sequence>
<dbReference type="Proteomes" id="UP000603912">
    <property type="component" value="Unassembled WGS sequence"/>
</dbReference>
<keyword evidence="2" id="KW-1185">Reference proteome</keyword>